<dbReference type="RefSeq" id="XP_002110809.1">
    <property type="nucleotide sequence ID" value="XM_002110773.1"/>
</dbReference>
<dbReference type="Pfam" id="PF08700">
    <property type="entry name" value="VPS51_Exo84_N"/>
    <property type="match status" value="1"/>
</dbReference>
<dbReference type="OMA" id="DNPRRQT"/>
<dbReference type="GO" id="GO:0017119">
    <property type="term" value="C:Golgi transport complex"/>
    <property type="evidence" value="ECO:0007669"/>
    <property type="project" value="InterPro"/>
</dbReference>
<dbReference type="AlphaFoldDB" id="B3RR44"/>
<proteinExistence type="inferred from homology"/>
<keyword evidence="6" id="KW-0333">Golgi apparatus</keyword>
<dbReference type="GO" id="GO:0000139">
    <property type="term" value="C:Golgi membrane"/>
    <property type="evidence" value="ECO:0007669"/>
    <property type="project" value="UniProtKB-SubCell"/>
</dbReference>
<accession>B3RR44</accession>
<dbReference type="GeneID" id="6752022"/>
<evidence type="ECO:0000256" key="3">
    <source>
        <dbReference type="ARBA" id="ARBA00020978"/>
    </source>
</evidence>
<evidence type="ECO:0000256" key="6">
    <source>
        <dbReference type="ARBA" id="ARBA00023034"/>
    </source>
</evidence>
<comment type="subcellular location">
    <subcellularLocation>
        <location evidence="1">Golgi apparatus membrane</location>
        <topology evidence="1">Peripheral membrane protein</topology>
    </subcellularLocation>
</comment>
<keyword evidence="4" id="KW-0813">Transport</keyword>
<dbReference type="PhylomeDB" id="B3RR44"/>
<dbReference type="PANTHER" id="PTHR31658:SF0">
    <property type="entry name" value="CONSERVED OLIGOMERIC GOLGI COMPLEX SUBUNIT 1"/>
    <property type="match status" value="1"/>
</dbReference>
<evidence type="ECO:0000256" key="4">
    <source>
        <dbReference type="ARBA" id="ARBA00022448"/>
    </source>
</evidence>
<keyword evidence="7" id="KW-0472">Membrane</keyword>
<feature type="region of interest" description="Disordered" evidence="8">
    <location>
        <begin position="851"/>
        <end position="881"/>
    </location>
</feature>
<protein>
    <recommendedName>
        <fullName evidence="3">Conserved oligomeric Golgi complex subunit 1</fullName>
    </recommendedName>
</protein>
<gene>
    <name evidence="9" type="ORF">TRIADDRAFT_54105</name>
</gene>
<keyword evidence="10" id="KW-1185">Reference proteome</keyword>
<dbReference type="eggNOG" id="KOG2033">
    <property type="taxonomic scope" value="Eukaryota"/>
</dbReference>
<dbReference type="STRING" id="10228.B3RR44"/>
<sequence>MESQISSPVSSPTVRHKSVDWSSEADTDRLFRDNSIDQIRNREKSIRGDIERKKEELRQMVGERYRDLIDAADTIAAMQVSSSEVVKKLDDMKHYCYEIDALQANYNATNNSGDTVGVNGNVRIGKDSSTFYSIATQMKLLVDIPEKIWSTSDKKKFLDAALLYLLARQIVDNLQKSMTSSPVKNLLASFPILPRQWSTISHYVVSILQDIRERLKIVDLPEQDIGECLCAILLLDDQCKFPRQAFKDFLIVRNTLLETLLYSDEHTDSIKLQIRDVVSVIRLTICQIYKIFYVAETEDASKLRPRIFSSMSLISVEDIRESCQEWVTMITRAVVDGVSRLLAYVSSIKSLMAIRDAIWNLLTDELQGNDNYPDWDSICIEVLGRKLSIWDEFLKGLFFERAKTITQSMFDNAFNVAEEMITEGLLDLDGDQSMVCDHDMSTYIWQESSYDMPSANAWASSFETESVREETGGLTLKSRAFTPSVHRLCRKFDSKLRKILEDCKYYVQDAVSIRPTPLRTTSESLAYGITHSAALPLKDSKVGAFDKYAGSDEMKQFMKTTCEECIKNIADEINTKLDELQSSMNDETVSNVKRALLIDSVLWLGRIARAILEQCPKAKKLMTIDKDQENTAVKTKSLNKWSSTASKRSKSISLEVENEQRYHQLLTKTYHRAHKSILQNLVHRLSSGIYGIYEDHLTNEKIESERDLNVSSVLEEGVESFQTATPETKITQTCAIQFLYDIQFINNILNCQTDDITTSKESYKRAQDLVERIEGYIDPFDLDVFTPYIKSNLNRYTQRCMALLGCLTCISGQPPIITTDRTSHAAGQESHNVMPLSELSVRFSLLPYSTNAQRNSSNKNDIKKRSRKLSEPPSTGIAEAHGIPEATANLFKRVELLASYGIFDDDDTNTG</sequence>
<feature type="compositionally biased region" description="Polar residues" evidence="8">
    <location>
        <begin position="1"/>
        <end position="13"/>
    </location>
</feature>
<dbReference type="HOGENOM" id="CLU_012605_0_0_1"/>
<evidence type="ECO:0000256" key="8">
    <source>
        <dbReference type="SAM" id="MobiDB-lite"/>
    </source>
</evidence>
<dbReference type="OrthoDB" id="46189at2759"/>
<organism evidence="9 10">
    <name type="scientific">Trichoplax adhaerens</name>
    <name type="common">Trichoplax reptans</name>
    <dbReference type="NCBI Taxonomy" id="10228"/>
    <lineage>
        <taxon>Eukaryota</taxon>
        <taxon>Metazoa</taxon>
        <taxon>Placozoa</taxon>
        <taxon>Uniplacotomia</taxon>
        <taxon>Trichoplacea</taxon>
        <taxon>Trichoplacidae</taxon>
        <taxon>Trichoplax</taxon>
    </lineage>
</organism>
<dbReference type="GO" id="GO:0006891">
    <property type="term" value="P:intra-Golgi vesicle-mediated transport"/>
    <property type="evidence" value="ECO:0007669"/>
    <property type="project" value="InterPro"/>
</dbReference>
<evidence type="ECO:0000313" key="10">
    <source>
        <dbReference type="Proteomes" id="UP000009022"/>
    </source>
</evidence>
<dbReference type="GO" id="GO:0015031">
    <property type="term" value="P:protein transport"/>
    <property type="evidence" value="ECO:0007669"/>
    <property type="project" value="UniProtKB-KW"/>
</dbReference>
<evidence type="ECO:0000256" key="1">
    <source>
        <dbReference type="ARBA" id="ARBA00004395"/>
    </source>
</evidence>
<evidence type="ECO:0000313" key="9">
    <source>
        <dbReference type="EMBL" id="EDV26813.1"/>
    </source>
</evidence>
<comment type="similarity">
    <text evidence="2">Belongs to the COG1 family.</text>
</comment>
<dbReference type="Proteomes" id="UP000009022">
    <property type="component" value="Unassembled WGS sequence"/>
</dbReference>
<evidence type="ECO:0000256" key="2">
    <source>
        <dbReference type="ARBA" id="ARBA00006653"/>
    </source>
</evidence>
<keyword evidence="5" id="KW-0653">Protein transport</keyword>
<dbReference type="InterPro" id="IPR033370">
    <property type="entry name" value="COG1"/>
</dbReference>
<evidence type="ECO:0000256" key="7">
    <source>
        <dbReference type="ARBA" id="ARBA00023136"/>
    </source>
</evidence>
<dbReference type="PANTHER" id="PTHR31658">
    <property type="entry name" value="CONSERVED OLIGOMERIC GOLGI COMPLEX SUBUNIT 1"/>
    <property type="match status" value="1"/>
</dbReference>
<dbReference type="CTD" id="6752022"/>
<dbReference type="GO" id="GO:0005794">
    <property type="term" value="C:Golgi apparatus"/>
    <property type="evidence" value="ECO:0000318"/>
    <property type="project" value="GO_Central"/>
</dbReference>
<dbReference type="KEGG" id="tad:TRIADDRAFT_54105"/>
<dbReference type="EMBL" id="DS985243">
    <property type="protein sequence ID" value="EDV26813.1"/>
    <property type="molecule type" value="Genomic_DNA"/>
</dbReference>
<reference evidence="9 10" key="1">
    <citation type="journal article" date="2008" name="Nature">
        <title>The Trichoplax genome and the nature of placozoans.</title>
        <authorList>
            <person name="Srivastava M."/>
            <person name="Begovic E."/>
            <person name="Chapman J."/>
            <person name="Putnam N.H."/>
            <person name="Hellsten U."/>
            <person name="Kawashima T."/>
            <person name="Kuo A."/>
            <person name="Mitros T."/>
            <person name="Salamov A."/>
            <person name="Carpenter M.L."/>
            <person name="Signorovitch A.Y."/>
            <person name="Moreno M.A."/>
            <person name="Kamm K."/>
            <person name="Grimwood J."/>
            <person name="Schmutz J."/>
            <person name="Shapiro H."/>
            <person name="Grigoriev I.V."/>
            <person name="Buss L.W."/>
            <person name="Schierwater B."/>
            <person name="Dellaporta S.L."/>
            <person name="Rokhsar D.S."/>
        </authorList>
    </citation>
    <scope>NUCLEOTIDE SEQUENCE [LARGE SCALE GENOMIC DNA]</scope>
    <source>
        <strain evidence="9 10">Grell-BS-1999</strain>
    </source>
</reference>
<dbReference type="InParanoid" id="B3RR44"/>
<evidence type="ECO:0000256" key="5">
    <source>
        <dbReference type="ARBA" id="ARBA00022927"/>
    </source>
</evidence>
<feature type="region of interest" description="Disordered" evidence="8">
    <location>
        <begin position="1"/>
        <end position="23"/>
    </location>
</feature>
<name>B3RR44_TRIAD</name>